<evidence type="ECO:0000256" key="1">
    <source>
        <dbReference type="SAM" id="SignalP"/>
    </source>
</evidence>
<name>A0A3B3UQJ1_9TELE</name>
<dbReference type="Proteomes" id="UP000261500">
    <property type="component" value="Unplaced"/>
</dbReference>
<dbReference type="AlphaFoldDB" id="A0A3B3UQJ1"/>
<evidence type="ECO:0000313" key="3">
    <source>
        <dbReference type="Proteomes" id="UP000261500"/>
    </source>
</evidence>
<evidence type="ECO:0008006" key="4">
    <source>
        <dbReference type="Google" id="ProtNLM"/>
    </source>
</evidence>
<protein>
    <recommendedName>
        <fullName evidence="4">Secreted protein</fullName>
    </recommendedName>
</protein>
<proteinExistence type="predicted"/>
<evidence type="ECO:0000313" key="2">
    <source>
        <dbReference type="Ensembl" id="ENSPLAP00000014986.1"/>
    </source>
</evidence>
<dbReference type="Ensembl" id="ENSPLAT00000023470.1">
    <property type="protein sequence ID" value="ENSPLAP00000014986.1"/>
    <property type="gene ID" value="ENSPLAG00000018794.1"/>
</dbReference>
<dbReference type="GeneTree" id="ENSGT00940000180056"/>
<dbReference type="STRING" id="48699.ENSPLAP00000014986"/>
<accession>A0A3B3UQJ1</accession>
<feature type="signal peptide" evidence="1">
    <location>
        <begin position="1"/>
        <end position="22"/>
    </location>
</feature>
<organism evidence="2 3">
    <name type="scientific">Poecilia latipinna</name>
    <name type="common">sailfin molly</name>
    <dbReference type="NCBI Taxonomy" id="48699"/>
    <lineage>
        <taxon>Eukaryota</taxon>
        <taxon>Metazoa</taxon>
        <taxon>Chordata</taxon>
        <taxon>Craniata</taxon>
        <taxon>Vertebrata</taxon>
        <taxon>Euteleostomi</taxon>
        <taxon>Actinopterygii</taxon>
        <taxon>Neopterygii</taxon>
        <taxon>Teleostei</taxon>
        <taxon>Neoteleostei</taxon>
        <taxon>Acanthomorphata</taxon>
        <taxon>Ovalentaria</taxon>
        <taxon>Atherinomorphae</taxon>
        <taxon>Cyprinodontiformes</taxon>
        <taxon>Poeciliidae</taxon>
        <taxon>Poeciliinae</taxon>
        <taxon>Poecilia</taxon>
    </lineage>
</organism>
<sequence length="177" mass="19854">MRLSVVQGWFVLFAVLLWECYANSLSAVPFLSQTVKSRSYVDMIDVFCAMLQWNRVTAGSWIQFQKPSPLLPCSLTSMVPPAWRCWLAARRGRLGSPGLHTWCARLMAVFLQLKDKKPLNQLNLCNEKRCYISPTAEETGRNTLPPELPAFFSLAALAEVAAMENVHRLVVSSPLAP</sequence>
<reference evidence="2" key="1">
    <citation type="submission" date="2025-08" db="UniProtKB">
        <authorList>
            <consortium name="Ensembl"/>
        </authorList>
    </citation>
    <scope>IDENTIFICATION</scope>
</reference>
<keyword evidence="1" id="KW-0732">Signal</keyword>
<reference evidence="2" key="2">
    <citation type="submission" date="2025-09" db="UniProtKB">
        <authorList>
            <consortium name="Ensembl"/>
        </authorList>
    </citation>
    <scope>IDENTIFICATION</scope>
</reference>
<keyword evidence="3" id="KW-1185">Reference proteome</keyword>
<feature type="chain" id="PRO_5017208015" description="Secreted protein" evidence="1">
    <location>
        <begin position="23"/>
        <end position="177"/>
    </location>
</feature>